<comment type="similarity">
    <text evidence="2 6">Belongs to the C1D family.</text>
</comment>
<evidence type="ECO:0000313" key="10">
    <source>
        <dbReference type="Proteomes" id="UP000077671"/>
    </source>
</evidence>
<evidence type="ECO:0000256" key="7">
    <source>
        <dbReference type="SAM" id="MobiDB-lite"/>
    </source>
</evidence>
<dbReference type="GO" id="GO:0005730">
    <property type="term" value="C:nucleolus"/>
    <property type="evidence" value="ECO:0007669"/>
    <property type="project" value="TreeGrafter"/>
</dbReference>
<evidence type="ECO:0000313" key="9">
    <source>
        <dbReference type="EMBL" id="KAE8265612.1"/>
    </source>
</evidence>
<dbReference type="GO" id="GO:0003723">
    <property type="term" value="F:RNA binding"/>
    <property type="evidence" value="ECO:0007669"/>
    <property type="project" value="UniProtKB-UniRule"/>
</dbReference>
<evidence type="ECO:0000313" key="11">
    <source>
        <dbReference type="Proteomes" id="UP000836402"/>
    </source>
</evidence>
<dbReference type="GO" id="GO:0000178">
    <property type="term" value="C:exosome (RNase complex)"/>
    <property type="evidence" value="ECO:0007669"/>
    <property type="project" value="TreeGrafter"/>
</dbReference>
<organism evidence="9 10">
    <name type="scientific">Tilletia caries</name>
    <name type="common">wheat bunt fungus</name>
    <dbReference type="NCBI Taxonomy" id="13290"/>
    <lineage>
        <taxon>Eukaryota</taxon>
        <taxon>Fungi</taxon>
        <taxon>Dikarya</taxon>
        <taxon>Basidiomycota</taxon>
        <taxon>Ustilaginomycotina</taxon>
        <taxon>Exobasidiomycetes</taxon>
        <taxon>Tilletiales</taxon>
        <taxon>Tilletiaceae</taxon>
        <taxon>Tilletia</taxon>
    </lineage>
</organism>
<evidence type="ECO:0000313" key="8">
    <source>
        <dbReference type="EMBL" id="CAD6932338.1"/>
    </source>
</evidence>
<feature type="compositionally biased region" description="Acidic residues" evidence="7">
    <location>
        <begin position="253"/>
        <end position="271"/>
    </location>
</feature>
<evidence type="ECO:0000256" key="5">
    <source>
        <dbReference type="ARBA" id="ARBA00023242"/>
    </source>
</evidence>
<dbReference type="AlphaFoldDB" id="A0A177V256"/>
<reference evidence="9" key="2">
    <citation type="journal article" date="2019" name="IMA Fungus">
        <title>Genome sequencing and comparison of five Tilletia species to identify candidate genes for the detection of regulated species infecting wheat.</title>
        <authorList>
            <person name="Nguyen H.D.T."/>
            <person name="Sultana T."/>
            <person name="Kesanakurti P."/>
            <person name="Hambleton S."/>
        </authorList>
    </citation>
    <scope>NUCLEOTIDE SEQUENCE</scope>
    <source>
        <strain evidence="9">DAOMC 238032</strain>
    </source>
</reference>
<keyword evidence="3 6" id="KW-0698">rRNA processing</keyword>
<keyword evidence="4 6" id="KW-0694">RNA-binding</keyword>
<dbReference type="InterPro" id="IPR011082">
    <property type="entry name" value="Exosome-assoc_fac/DNA_repair"/>
</dbReference>
<comment type="subcellular location">
    <subcellularLocation>
        <location evidence="1 6">Nucleus</location>
    </subcellularLocation>
</comment>
<dbReference type="GO" id="GO:0010468">
    <property type="term" value="P:regulation of gene expression"/>
    <property type="evidence" value="ECO:0007669"/>
    <property type="project" value="TreeGrafter"/>
</dbReference>
<dbReference type="Proteomes" id="UP000077671">
    <property type="component" value="Unassembled WGS sequence"/>
</dbReference>
<accession>A0A177V256</accession>
<dbReference type="GO" id="GO:0003677">
    <property type="term" value="F:DNA binding"/>
    <property type="evidence" value="ECO:0007669"/>
    <property type="project" value="TreeGrafter"/>
</dbReference>
<gene>
    <name evidence="9" type="ORF">A4X03_0g148</name>
    <name evidence="8" type="ORF">JKIAZH3_G3178</name>
</gene>
<dbReference type="GO" id="GO:0000460">
    <property type="term" value="P:maturation of 5.8S rRNA"/>
    <property type="evidence" value="ECO:0007669"/>
    <property type="project" value="TreeGrafter"/>
</dbReference>
<dbReference type="EMBL" id="LWDD02000007">
    <property type="protein sequence ID" value="KAE8265612.1"/>
    <property type="molecule type" value="Genomic_DNA"/>
</dbReference>
<reference evidence="9" key="1">
    <citation type="submission" date="2016-04" db="EMBL/GenBank/DDBJ databases">
        <authorList>
            <person name="Nguyen H.D."/>
            <person name="Kesanakurti P."/>
            <person name="Cullis J."/>
            <person name="Levesque C.A."/>
            <person name="Hambleton S."/>
        </authorList>
    </citation>
    <scope>NUCLEOTIDE SEQUENCE</scope>
    <source>
        <strain evidence="9">DAOMC 238032</strain>
    </source>
</reference>
<evidence type="ECO:0000256" key="6">
    <source>
        <dbReference type="RuleBase" id="RU368003"/>
    </source>
</evidence>
<feature type="compositionally biased region" description="Basic and acidic residues" evidence="7">
    <location>
        <begin position="121"/>
        <end position="132"/>
    </location>
</feature>
<evidence type="ECO:0000256" key="4">
    <source>
        <dbReference type="ARBA" id="ARBA00022884"/>
    </source>
</evidence>
<sequence length="297" mass="31951">MDGLADPTPTADALIPQLTQLQAILTQLIPSSSSSSSSQSQPSLPSYEDLLATIESSSSTDNDNPLTPRLHAARLNASLAYLILDSLWILMKTRGINIPAHHPLHIELERARLYLDKVKRASQPEHRREHDPVMAAQVGNQRRLDTGPAGRFIKAALASQPKGTLTRFADDGKEGGDGDEDVGMAVVAEDDTQVQLGKRKARDAGSKPTSTSTSTPPSGTLAEDPRKKKRAAMDPYTEYDAAPPQRQPKAIAEGEDNDDDDGEGEDGEDDAADRSTASDAKKKGKKKKRGKGKGKKK</sequence>
<dbReference type="Proteomes" id="UP000836402">
    <property type="component" value="Unassembled WGS sequence"/>
</dbReference>
<protein>
    <recommendedName>
        <fullName evidence="6">Exosome complex protein</fullName>
    </recommendedName>
</protein>
<dbReference type="InterPro" id="IPR007146">
    <property type="entry name" value="Sas10/Utp3/C1D"/>
</dbReference>
<dbReference type="EMBL" id="CAJHJG010003496">
    <property type="protein sequence ID" value="CAD6932338.1"/>
    <property type="molecule type" value="Genomic_DNA"/>
</dbReference>
<dbReference type="Pfam" id="PF04000">
    <property type="entry name" value="Sas10_Utp3"/>
    <property type="match status" value="1"/>
</dbReference>
<feature type="compositionally biased region" description="Basic residues" evidence="7">
    <location>
        <begin position="282"/>
        <end position="297"/>
    </location>
</feature>
<keyword evidence="11" id="KW-1185">Reference proteome</keyword>
<feature type="compositionally biased region" description="Low complexity" evidence="7">
    <location>
        <begin position="206"/>
        <end position="220"/>
    </location>
</feature>
<name>A0A177V256_9BASI</name>
<proteinExistence type="inferred from homology"/>
<reference evidence="8" key="3">
    <citation type="submission" date="2020-10" db="EMBL/GenBank/DDBJ databases">
        <authorList>
            <person name="Sedaghatjoo S."/>
        </authorList>
    </citation>
    <scope>NUCLEOTIDE SEQUENCE</scope>
    <source>
        <strain evidence="8">AZH3</strain>
    </source>
</reference>
<comment type="caution">
    <text evidence="9">The sequence shown here is derived from an EMBL/GenBank/DDBJ whole genome shotgun (WGS) entry which is preliminary data.</text>
</comment>
<evidence type="ECO:0000256" key="1">
    <source>
        <dbReference type="ARBA" id="ARBA00004123"/>
    </source>
</evidence>
<dbReference type="PANTHER" id="PTHR15341">
    <property type="entry name" value="SUN-COR STEROID HORMONE RECEPTOR CO-REPRESSOR"/>
    <property type="match status" value="1"/>
</dbReference>
<keyword evidence="5 6" id="KW-0539">Nucleus</keyword>
<evidence type="ECO:0000256" key="2">
    <source>
        <dbReference type="ARBA" id="ARBA00009154"/>
    </source>
</evidence>
<comment type="function">
    <text evidence="6">Required for exosome-dependent processing of pre-rRNA and small nucleolar RNA (snRNA) precursors. Involved in processing of 35S pre-rRNA at the A0, A1 and A2 sites.</text>
</comment>
<feature type="region of interest" description="Disordered" evidence="7">
    <location>
        <begin position="188"/>
        <end position="297"/>
    </location>
</feature>
<feature type="region of interest" description="Disordered" evidence="7">
    <location>
        <begin position="121"/>
        <end position="146"/>
    </location>
</feature>
<dbReference type="PANTHER" id="PTHR15341:SF3">
    <property type="entry name" value="NUCLEAR NUCLEIC ACID-BINDING PROTEIN C1D"/>
    <property type="match status" value="1"/>
</dbReference>
<evidence type="ECO:0000256" key="3">
    <source>
        <dbReference type="ARBA" id="ARBA00022552"/>
    </source>
</evidence>